<evidence type="ECO:0000313" key="2">
    <source>
        <dbReference type="Proteomes" id="UP001283341"/>
    </source>
</evidence>
<evidence type="ECO:0000313" key="1">
    <source>
        <dbReference type="EMBL" id="KAK3316865.1"/>
    </source>
</evidence>
<keyword evidence="2" id="KW-1185">Reference proteome</keyword>
<name>A0AAE0M2P1_9PEZI</name>
<dbReference type="EMBL" id="JAUEDM010000005">
    <property type="protein sequence ID" value="KAK3316865.1"/>
    <property type="molecule type" value="Genomic_DNA"/>
</dbReference>
<accession>A0AAE0M2P1</accession>
<organism evidence="1 2">
    <name type="scientific">Apodospora peruviana</name>
    <dbReference type="NCBI Taxonomy" id="516989"/>
    <lineage>
        <taxon>Eukaryota</taxon>
        <taxon>Fungi</taxon>
        <taxon>Dikarya</taxon>
        <taxon>Ascomycota</taxon>
        <taxon>Pezizomycotina</taxon>
        <taxon>Sordariomycetes</taxon>
        <taxon>Sordariomycetidae</taxon>
        <taxon>Sordariales</taxon>
        <taxon>Lasiosphaeriaceae</taxon>
        <taxon>Apodospora</taxon>
    </lineage>
</organism>
<comment type="caution">
    <text evidence="1">The sequence shown here is derived from an EMBL/GenBank/DDBJ whole genome shotgun (WGS) entry which is preliminary data.</text>
</comment>
<evidence type="ECO:0008006" key="3">
    <source>
        <dbReference type="Google" id="ProtNLM"/>
    </source>
</evidence>
<proteinExistence type="predicted"/>
<dbReference type="Proteomes" id="UP001283341">
    <property type="component" value="Unassembled WGS sequence"/>
</dbReference>
<reference evidence="1" key="2">
    <citation type="submission" date="2023-06" db="EMBL/GenBank/DDBJ databases">
        <authorList>
            <consortium name="Lawrence Berkeley National Laboratory"/>
            <person name="Haridas S."/>
            <person name="Hensen N."/>
            <person name="Bonometti L."/>
            <person name="Westerberg I."/>
            <person name="Brannstrom I.O."/>
            <person name="Guillou S."/>
            <person name="Cros-Aarteil S."/>
            <person name="Calhoun S."/>
            <person name="Kuo A."/>
            <person name="Mondo S."/>
            <person name="Pangilinan J."/>
            <person name="Riley R."/>
            <person name="Labutti K."/>
            <person name="Andreopoulos B."/>
            <person name="Lipzen A."/>
            <person name="Chen C."/>
            <person name="Yanf M."/>
            <person name="Daum C."/>
            <person name="Ng V."/>
            <person name="Clum A."/>
            <person name="Steindorff A."/>
            <person name="Ohm R."/>
            <person name="Martin F."/>
            <person name="Silar P."/>
            <person name="Natvig D."/>
            <person name="Lalanne C."/>
            <person name="Gautier V."/>
            <person name="Ament-Velasquez S.L."/>
            <person name="Kruys A."/>
            <person name="Hutchinson M.I."/>
            <person name="Powell A.J."/>
            <person name="Barry K."/>
            <person name="Miller A.N."/>
            <person name="Grigoriev I.V."/>
            <person name="Debuchy R."/>
            <person name="Gladieux P."/>
            <person name="Thoren M.H."/>
            <person name="Johannesson H."/>
        </authorList>
    </citation>
    <scope>NUCLEOTIDE SEQUENCE</scope>
    <source>
        <strain evidence="1">CBS 118394</strain>
    </source>
</reference>
<dbReference type="AlphaFoldDB" id="A0AAE0M2P1"/>
<sequence length="445" mass="50578">MSESSSQKYNYAAPRAKSCLPRRYADRFFELFDGSQRQLVQLLAVPVLPPRLMRQTLVLLRELERPADQVDNVPIAEALMATRNKRKAEDQAGPALEIDNSHTTTINPPFNFLDLPLDLQREVFEQLDDLSDIICLATTNAYMWSIGQEYAHAFFASTLGAWAGEPIVCVGDGVEPGDYPPNMFTDEDLDEFHQFVIAAKLTPRLSYFTEYNLDPERDFPIMSTAEKYADTTWCDDKGSSILELIRSDEARGTTATVMASMFAQRCLAELHNALISYESMYYPTDQPWVLRNLTKKEFVRADAIDLKPEYINGPMIFGLGFHEVVTAKIMWSSKSTPPTDSDEGPETWTRGEWAGHRLEITALKKHGNEARIAKSCGEEGWKDVSKDTLKEVRAIYDAQYWQDPGWEKMLCETADECLKDVRTRTTPSLSGYFREVWEANDPDLL</sequence>
<gene>
    <name evidence="1" type="ORF">B0H66DRAFT_626436</name>
</gene>
<protein>
    <recommendedName>
        <fullName evidence="3">F-box domain-containing protein</fullName>
    </recommendedName>
</protein>
<reference evidence="1" key="1">
    <citation type="journal article" date="2023" name="Mol. Phylogenet. Evol.">
        <title>Genome-scale phylogeny and comparative genomics of the fungal order Sordariales.</title>
        <authorList>
            <person name="Hensen N."/>
            <person name="Bonometti L."/>
            <person name="Westerberg I."/>
            <person name="Brannstrom I.O."/>
            <person name="Guillou S."/>
            <person name="Cros-Aarteil S."/>
            <person name="Calhoun S."/>
            <person name="Haridas S."/>
            <person name="Kuo A."/>
            <person name="Mondo S."/>
            <person name="Pangilinan J."/>
            <person name="Riley R."/>
            <person name="LaButti K."/>
            <person name="Andreopoulos B."/>
            <person name="Lipzen A."/>
            <person name="Chen C."/>
            <person name="Yan M."/>
            <person name="Daum C."/>
            <person name="Ng V."/>
            <person name="Clum A."/>
            <person name="Steindorff A."/>
            <person name="Ohm R.A."/>
            <person name="Martin F."/>
            <person name="Silar P."/>
            <person name="Natvig D.O."/>
            <person name="Lalanne C."/>
            <person name="Gautier V."/>
            <person name="Ament-Velasquez S.L."/>
            <person name="Kruys A."/>
            <person name="Hutchinson M.I."/>
            <person name="Powell A.J."/>
            <person name="Barry K."/>
            <person name="Miller A.N."/>
            <person name="Grigoriev I.V."/>
            <person name="Debuchy R."/>
            <person name="Gladieux P."/>
            <person name="Hiltunen Thoren M."/>
            <person name="Johannesson H."/>
        </authorList>
    </citation>
    <scope>NUCLEOTIDE SEQUENCE</scope>
    <source>
        <strain evidence="1">CBS 118394</strain>
    </source>
</reference>